<organism evidence="1 2">
    <name type="scientific">Postia placenta MAD-698-R-SB12</name>
    <dbReference type="NCBI Taxonomy" id="670580"/>
    <lineage>
        <taxon>Eukaryota</taxon>
        <taxon>Fungi</taxon>
        <taxon>Dikarya</taxon>
        <taxon>Basidiomycota</taxon>
        <taxon>Agaricomycotina</taxon>
        <taxon>Agaricomycetes</taxon>
        <taxon>Polyporales</taxon>
        <taxon>Adustoporiaceae</taxon>
        <taxon>Rhodonia</taxon>
    </lineage>
</organism>
<gene>
    <name evidence="1" type="ORF">POSPLADRAFT_1137228</name>
</gene>
<accession>A0A1X6N7B8</accession>
<dbReference type="GeneID" id="36329717"/>
<dbReference type="RefSeq" id="XP_024341295.1">
    <property type="nucleotide sequence ID" value="XM_024484768.1"/>
</dbReference>
<keyword evidence="2" id="KW-1185">Reference proteome</keyword>
<dbReference type="EMBL" id="KZ110594">
    <property type="protein sequence ID" value="OSX64501.1"/>
    <property type="molecule type" value="Genomic_DNA"/>
</dbReference>
<proteinExistence type="predicted"/>
<sequence>MSGHGEQMYHLRDNHPNIPEEENECALVSTSNSSLAGALTLRSSVPYTVYTAKEGNFRPLLPITYCTNGVRGVPLSACSNRDFLERPDMHLQAFPGLEKTPKIQIIISWSKYPVYTSRQLRWKRIKSHVTRGELAQMVAEEMRLFIIQANESKANENVAVADAQWKVGGLDGINLNDIFLVEIKHASKSRVQPYFEIVPNH</sequence>
<evidence type="ECO:0000313" key="1">
    <source>
        <dbReference type="EMBL" id="OSX64501.1"/>
    </source>
</evidence>
<reference evidence="1 2" key="1">
    <citation type="submission" date="2017-04" db="EMBL/GenBank/DDBJ databases">
        <title>Genome Sequence of the Model Brown-Rot Fungus Postia placenta SB12.</title>
        <authorList>
            <consortium name="DOE Joint Genome Institute"/>
            <person name="Gaskell J."/>
            <person name="Kersten P."/>
            <person name="Larrondo L.F."/>
            <person name="Canessa P."/>
            <person name="Martinez D."/>
            <person name="Hibbett D."/>
            <person name="Schmoll M."/>
            <person name="Kubicek C.P."/>
            <person name="Martinez A.T."/>
            <person name="Yadav J."/>
            <person name="Master E."/>
            <person name="Magnuson J.K."/>
            <person name="James T."/>
            <person name="Yaver D."/>
            <person name="Berka R."/>
            <person name="Labutti K."/>
            <person name="Lipzen A."/>
            <person name="Aerts A."/>
            <person name="Barry K."/>
            <person name="Henrissat B."/>
            <person name="Blanchette R."/>
            <person name="Grigoriev I."/>
            <person name="Cullen D."/>
        </authorList>
    </citation>
    <scope>NUCLEOTIDE SEQUENCE [LARGE SCALE GENOMIC DNA]</scope>
    <source>
        <strain evidence="1 2">MAD-698-R-SB12</strain>
    </source>
</reference>
<dbReference type="AlphaFoldDB" id="A0A1X6N7B8"/>
<evidence type="ECO:0000313" key="2">
    <source>
        <dbReference type="Proteomes" id="UP000194127"/>
    </source>
</evidence>
<dbReference type="OrthoDB" id="2755483at2759"/>
<name>A0A1X6N7B8_9APHY</name>
<protein>
    <submittedName>
        <fullName evidence="1">Uncharacterized protein</fullName>
    </submittedName>
</protein>
<dbReference type="Proteomes" id="UP000194127">
    <property type="component" value="Unassembled WGS sequence"/>
</dbReference>